<evidence type="ECO:0000313" key="2">
    <source>
        <dbReference type="EMBL" id="ODN84764.1"/>
    </source>
</evidence>
<keyword evidence="3" id="KW-1185">Reference proteome</keyword>
<dbReference type="InterPro" id="IPR014729">
    <property type="entry name" value="Rossmann-like_a/b/a_fold"/>
</dbReference>
<protein>
    <recommendedName>
        <fullName evidence="1">Cytidyltransferase-like domain-containing protein</fullName>
    </recommendedName>
</protein>
<dbReference type="AlphaFoldDB" id="A0A1E3I839"/>
<dbReference type="GO" id="GO:0004140">
    <property type="term" value="F:dephospho-CoA kinase activity"/>
    <property type="evidence" value="ECO:0007669"/>
    <property type="project" value="TreeGrafter"/>
</dbReference>
<evidence type="ECO:0000313" key="3">
    <source>
        <dbReference type="Proteomes" id="UP000094065"/>
    </source>
</evidence>
<dbReference type="Proteomes" id="UP000094065">
    <property type="component" value="Unassembled WGS sequence"/>
</dbReference>
<dbReference type="SUPFAM" id="SSF52374">
    <property type="entry name" value="Nucleotidylyl transferase"/>
    <property type="match status" value="1"/>
</dbReference>
<dbReference type="Pfam" id="PF01467">
    <property type="entry name" value="CTP_transf_like"/>
    <property type="match status" value="1"/>
</dbReference>
<dbReference type="EMBL" id="AWGJ01000001">
    <property type="protein sequence ID" value="ODN84764.1"/>
    <property type="molecule type" value="Genomic_DNA"/>
</dbReference>
<gene>
    <name evidence="2" type="ORF">L202_00640</name>
</gene>
<dbReference type="GeneID" id="30151949"/>
<dbReference type="RefSeq" id="XP_018998567.1">
    <property type="nucleotide sequence ID" value="XM_019133862.1"/>
</dbReference>
<dbReference type="STRING" id="1295533.A0A1E3I839"/>
<reference evidence="2 3" key="1">
    <citation type="submission" date="2016-06" db="EMBL/GenBank/DDBJ databases">
        <title>Evolution of pathogenesis and genome organization in the Tremellales.</title>
        <authorList>
            <person name="Cuomo C."/>
            <person name="Litvintseva A."/>
            <person name="Heitman J."/>
            <person name="Chen Y."/>
            <person name="Sun S."/>
            <person name="Springer D."/>
            <person name="Dromer F."/>
            <person name="Young S."/>
            <person name="Zeng Q."/>
            <person name="Chapman S."/>
            <person name="Gujja S."/>
            <person name="Saif S."/>
            <person name="Birren B."/>
        </authorList>
    </citation>
    <scope>NUCLEOTIDE SEQUENCE [LARGE SCALE GENOMIC DNA]</scope>
    <source>
        <strain evidence="2 3">CBS 6039</strain>
    </source>
</reference>
<evidence type="ECO:0000259" key="1">
    <source>
        <dbReference type="Pfam" id="PF01467"/>
    </source>
</evidence>
<proteinExistence type="predicted"/>
<dbReference type="InterPro" id="IPR004821">
    <property type="entry name" value="Cyt_trans-like"/>
</dbReference>
<sequence>MTQVDTADHVILCLPLTPTLFTAPQPLVALILDILPPSASKSFTVFFSTPKGALANAQSLIPGKGSDQEQLYSLLQRSSKESFAGLQSFLGAIYTALWTAQWKCGKVLLDVEVHFEGEGGSLESKLCRGVAEAEEYHIVKIDGVRETDVVSSIDKVVPAPFTEIFIPSPSLARISPEQFSLPPSSGFPVVALGGTFDRLHAAHKLLLHLGVFLSTQKLIVGLMADDLLASKTHAELVQPLAERLDNANAFLARLGAPETLQLDVLRIDDALGPTRTDPDIQALVCSRETLSGGEYVNSSRKSSGLEELELFVVDVIAEREEVDLKQEVDEAKLKKMKMGSTGVRSWIAERGTGQGDR</sequence>
<dbReference type="PANTHER" id="PTHR10695:SF46">
    <property type="entry name" value="BIFUNCTIONAL COENZYME A SYNTHASE-RELATED"/>
    <property type="match status" value="1"/>
</dbReference>
<organism evidence="2 3">
    <name type="scientific">Cryptococcus amylolentus CBS 6039</name>
    <dbReference type="NCBI Taxonomy" id="1295533"/>
    <lineage>
        <taxon>Eukaryota</taxon>
        <taxon>Fungi</taxon>
        <taxon>Dikarya</taxon>
        <taxon>Basidiomycota</taxon>
        <taxon>Agaricomycotina</taxon>
        <taxon>Tremellomycetes</taxon>
        <taxon>Tremellales</taxon>
        <taxon>Cryptococcaceae</taxon>
        <taxon>Cryptococcus</taxon>
    </lineage>
</organism>
<dbReference type="OrthoDB" id="330671at2759"/>
<dbReference type="PANTHER" id="PTHR10695">
    <property type="entry name" value="DEPHOSPHO-COA KINASE-RELATED"/>
    <property type="match status" value="1"/>
</dbReference>
<name>A0A1E3I839_9TREE</name>
<accession>A0A1E3I839</accession>
<feature type="domain" description="Cytidyltransferase-like" evidence="1">
    <location>
        <begin position="192"/>
        <end position="252"/>
    </location>
</feature>
<dbReference type="Gene3D" id="3.40.50.620">
    <property type="entry name" value="HUPs"/>
    <property type="match status" value="1"/>
</dbReference>
<comment type="caution">
    <text evidence="2">The sequence shown here is derived from an EMBL/GenBank/DDBJ whole genome shotgun (WGS) entry which is preliminary data.</text>
</comment>
<dbReference type="GO" id="GO:0015937">
    <property type="term" value="P:coenzyme A biosynthetic process"/>
    <property type="evidence" value="ECO:0007669"/>
    <property type="project" value="TreeGrafter"/>
</dbReference>